<dbReference type="SMART" id="SM00714">
    <property type="entry name" value="LITAF"/>
    <property type="match status" value="1"/>
</dbReference>
<evidence type="ECO:0000256" key="3">
    <source>
        <dbReference type="ARBA" id="ARBA00022723"/>
    </source>
</evidence>
<evidence type="ECO:0000256" key="1">
    <source>
        <dbReference type="ARBA" id="ARBA00004170"/>
    </source>
</evidence>
<evidence type="ECO:0000313" key="7">
    <source>
        <dbReference type="EMBL" id="KAL0478494.1"/>
    </source>
</evidence>
<dbReference type="PROSITE" id="PS51837">
    <property type="entry name" value="LITAF"/>
    <property type="match status" value="1"/>
</dbReference>
<dbReference type="Proteomes" id="UP001431209">
    <property type="component" value="Unassembled WGS sequence"/>
</dbReference>
<comment type="caution">
    <text evidence="7">The sequence shown here is derived from an EMBL/GenBank/DDBJ whole genome shotgun (WGS) entry which is preliminary data.</text>
</comment>
<dbReference type="InterPro" id="IPR037519">
    <property type="entry name" value="LITAF_fam"/>
</dbReference>
<keyword evidence="3" id="KW-0479">Metal-binding</keyword>
<dbReference type="Pfam" id="PF10601">
    <property type="entry name" value="zf-LITAF-like"/>
    <property type="match status" value="1"/>
</dbReference>
<evidence type="ECO:0000256" key="4">
    <source>
        <dbReference type="ARBA" id="ARBA00022833"/>
    </source>
</evidence>
<accession>A0AAW2YN70</accession>
<keyword evidence="8" id="KW-1185">Reference proteome</keyword>
<dbReference type="AlphaFoldDB" id="A0AAW2YN70"/>
<dbReference type="GO" id="GO:0016020">
    <property type="term" value="C:membrane"/>
    <property type="evidence" value="ECO:0007669"/>
    <property type="project" value="UniProtKB-SubCell"/>
</dbReference>
<comment type="subcellular location">
    <subcellularLocation>
        <location evidence="1">Membrane</location>
        <topology evidence="1">Peripheral membrane protein</topology>
    </subcellularLocation>
</comment>
<keyword evidence="5" id="KW-0472">Membrane</keyword>
<evidence type="ECO:0000256" key="5">
    <source>
        <dbReference type="ARBA" id="ARBA00023136"/>
    </source>
</evidence>
<protein>
    <submittedName>
        <fullName evidence="7">Lipopolysaccharide-induced tumor necrosis factor LITAF</fullName>
    </submittedName>
</protein>
<evidence type="ECO:0000256" key="2">
    <source>
        <dbReference type="ARBA" id="ARBA00005975"/>
    </source>
</evidence>
<dbReference type="InterPro" id="IPR006629">
    <property type="entry name" value="LITAF"/>
</dbReference>
<dbReference type="EMBL" id="JAOPGA020000413">
    <property type="protein sequence ID" value="KAL0478494.1"/>
    <property type="molecule type" value="Genomic_DNA"/>
</dbReference>
<reference evidence="7 8" key="1">
    <citation type="submission" date="2024-03" db="EMBL/GenBank/DDBJ databases">
        <title>The Acrasis kona genome and developmental transcriptomes reveal deep origins of eukaryotic multicellular pathways.</title>
        <authorList>
            <person name="Sheikh S."/>
            <person name="Fu C.-J."/>
            <person name="Brown M.W."/>
            <person name="Baldauf S.L."/>
        </authorList>
    </citation>
    <scope>NUCLEOTIDE SEQUENCE [LARGE SCALE GENOMIC DNA]</scope>
    <source>
        <strain evidence="7 8">ATCC MYA-3509</strain>
    </source>
</reference>
<dbReference type="PANTHER" id="PTHR23292">
    <property type="entry name" value="LIPOPOLYSACCHARIDE-INDUCED TUMOR NECROSIS FACTOR-ALPHA FACTOR"/>
    <property type="match status" value="1"/>
</dbReference>
<organism evidence="7 8">
    <name type="scientific">Acrasis kona</name>
    <dbReference type="NCBI Taxonomy" id="1008807"/>
    <lineage>
        <taxon>Eukaryota</taxon>
        <taxon>Discoba</taxon>
        <taxon>Heterolobosea</taxon>
        <taxon>Tetramitia</taxon>
        <taxon>Eutetramitia</taxon>
        <taxon>Acrasidae</taxon>
        <taxon>Acrasis</taxon>
    </lineage>
</organism>
<evidence type="ECO:0000259" key="6">
    <source>
        <dbReference type="PROSITE" id="PS51837"/>
    </source>
</evidence>
<dbReference type="GO" id="GO:0008270">
    <property type="term" value="F:zinc ion binding"/>
    <property type="evidence" value="ECO:0007669"/>
    <property type="project" value="TreeGrafter"/>
</dbReference>
<keyword evidence="4" id="KW-0862">Zinc</keyword>
<proteinExistence type="inferred from homology"/>
<feature type="domain" description="LITAF" evidence="6">
    <location>
        <begin position="62"/>
        <end position="146"/>
    </location>
</feature>
<name>A0AAW2YN70_9EUKA</name>
<dbReference type="PANTHER" id="PTHR23292:SF6">
    <property type="entry name" value="FI16602P1-RELATED"/>
    <property type="match status" value="1"/>
</dbReference>
<comment type="similarity">
    <text evidence="2">Belongs to the CDIP1/LITAF family.</text>
</comment>
<gene>
    <name evidence="7" type="ORF">AKO1_004328</name>
</gene>
<evidence type="ECO:0000313" key="8">
    <source>
        <dbReference type="Proteomes" id="UP001431209"/>
    </source>
</evidence>
<sequence>MQQAEHISMGPKDPLIHSTAIPSEHPVHVDTYMSPPPHYAQAPPQYVSSPPQYVQAPQQYQSTTVIQAPTGKLTGLPTMTQCPNCRSNVTTKTNKVVGVGNFLAAGVCVLIGCVGGCCLIPFCVDDLKDTEHSCPACHSHIGKASML</sequence>